<keyword evidence="3" id="KW-1185">Reference proteome</keyword>
<comment type="caution">
    <text evidence="2">The sequence shown here is derived from an EMBL/GenBank/DDBJ whole genome shotgun (WGS) entry which is preliminary data.</text>
</comment>
<reference evidence="2" key="1">
    <citation type="submission" date="2021-10" db="EMBL/GenBank/DDBJ databases">
        <title>Roseicella aerolatum sp. nov., isolated from aerosols of e-waste dismantling site.</title>
        <authorList>
            <person name="Qin T."/>
        </authorList>
    </citation>
    <scope>NUCLEOTIDE SEQUENCE</scope>
    <source>
        <strain evidence="2">GB24</strain>
    </source>
</reference>
<dbReference type="PANTHER" id="PTHR22916">
    <property type="entry name" value="GLYCOSYLTRANSFERASE"/>
    <property type="match status" value="1"/>
</dbReference>
<gene>
    <name evidence="2" type="ORF">LHA35_26175</name>
</gene>
<accession>A0A9X1IIM0</accession>
<evidence type="ECO:0000313" key="2">
    <source>
        <dbReference type="EMBL" id="MCB4825212.1"/>
    </source>
</evidence>
<proteinExistence type="predicted"/>
<dbReference type="EMBL" id="JAJAQI010000072">
    <property type="protein sequence ID" value="MCB4825212.1"/>
    <property type="molecule type" value="Genomic_DNA"/>
</dbReference>
<dbReference type="InterPro" id="IPR001173">
    <property type="entry name" value="Glyco_trans_2-like"/>
</dbReference>
<evidence type="ECO:0000313" key="3">
    <source>
        <dbReference type="Proteomes" id="UP001139311"/>
    </source>
</evidence>
<organism evidence="2 3">
    <name type="scientific">Roseicella aerolata</name>
    <dbReference type="NCBI Taxonomy" id="2883479"/>
    <lineage>
        <taxon>Bacteria</taxon>
        <taxon>Pseudomonadati</taxon>
        <taxon>Pseudomonadota</taxon>
        <taxon>Alphaproteobacteria</taxon>
        <taxon>Acetobacterales</taxon>
        <taxon>Roseomonadaceae</taxon>
        <taxon>Roseicella</taxon>
    </lineage>
</organism>
<feature type="domain" description="Glycosyltransferase 2-like" evidence="1">
    <location>
        <begin position="16"/>
        <end position="143"/>
    </location>
</feature>
<dbReference type="Gene3D" id="3.90.550.10">
    <property type="entry name" value="Spore Coat Polysaccharide Biosynthesis Protein SpsA, Chain A"/>
    <property type="match status" value="1"/>
</dbReference>
<dbReference type="Proteomes" id="UP001139311">
    <property type="component" value="Unassembled WGS sequence"/>
</dbReference>
<dbReference type="Pfam" id="PF00535">
    <property type="entry name" value="Glycos_transf_2"/>
    <property type="match status" value="1"/>
</dbReference>
<evidence type="ECO:0000259" key="1">
    <source>
        <dbReference type="Pfam" id="PF00535"/>
    </source>
</evidence>
<name>A0A9X1IIM0_9PROT</name>
<dbReference type="PANTHER" id="PTHR22916:SF3">
    <property type="entry name" value="UDP-GLCNAC:BETAGAL BETA-1,3-N-ACETYLGLUCOSAMINYLTRANSFERASE-LIKE PROTEIN 1"/>
    <property type="match status" value="1"/>
</dbReference>
<dbReference type="AlphaFoldDB" id="A0A9X1IIM0"/>
<dbReference type="GO" id="GO:0016758">
    <property type="term" value="F:hexosyltransferase activity"/>
    <property type="evidence" value="ECO:0007669"/>
    <property type="project" value="UniProtKB-ARBA"/>
</dbReference>
<dbReference type="SUPFAM" id="SSF53448">
    <property type="entry name" value="Nucleotide-diphospho-sugar transferases"/>
    <property type="match status" value="1"/>
</dbReference>
<dbReference type="InterPro" id="IPR029044">
    <property type="entry name" value="Nucleotide-diphossugar_trans"/>
</dbReference>
<protein>
    <submittedName>
        <fullName evidence="2">Glycosyltransferase</fullName>
    </submittedName>
</protein>
<dbReference type="RefSeq" id="WP_226613964.1">
    <property type="nucleotide sequence ID" value="NZ_JAJAQI010000072.1"/>
</dbReference>
<sequence>MTRDQVDCIVRFHDINRLRELDRCIFSLVGQRYRPLNIILALQRFSAAEIATVREALAPLLAMPDAPQLTICNLEQAVPQDGRTLLLNMGLQAATGRYVGFLDYDDVLYPEAYETIVARLRETDAAVAFATVRVVSADIHKLFIRVVSEMKEPFQRGDHVIDLFRSNFCPIHSFLVDRNKMSREELFFDTALTWEEDYDFLLRICARHRSDFGLISTRIGDYYFKNDGSNSIPTDGIANPAQQNAYEKVCAAIETRRRTMLVSPGVQAENGIVPPQPGMTIRSFLERFGHH</sequence>